<dbReference type="AlphaFoldDB" id="A0A5R9FCC7"/>
<dbReference type="EMBL" id="VBZC01000089">
    <property type="protein sequence ID" value="TLS40139.1"/>
    <property type="molecule type" value="Genomic_DNA"/>
</dbReference>
<organism evidence="1 2">
    <name type="scientific">Streptomyces montanus</name>
    <dbReference type="NCBI Taxonomy" id="2580423"/>
    <lineage>
        <taxon>Bacteria</taxon>
        <taxon>Bacillati</taxon>
        <taxon>Actinomycetota</taxon>
        <taxon>Actinomycetes</taxon>
        <taxon>Kitasatosporales</taxon>
        <taxon>Streptomycetaceae</taxon>
        <taxon>Streptomyces</taxon>
    </lineage>
</organism>
<reference evidence="1 2" key="1">
    <citation type="submission" date="2019-05" db="EMBL/GenBank/DDBJ databases">
        <title>Streptomyces sp. NEAU-C151, a novel actinomycete isolated from soil.</title>
        <authorList>
            <person name="Han L."/>
            <person name="Jiang H."/>
        </authorList>
    </citation>
    <scope>NUCLEOTIDE SEQUENCE [LARGE SCALE GENOMIC DNA]</scope>
    <source>
        <strain evidence="1 2">NEAU-C151</strain>
    </source>
</reference>
<dbReference type="GO" id="GO:0005524">
    <property type="term" value="F:ATP binding"/>
    <property type="evidence" value="ECO:0007669"/>
    <property type="project" value="UniProtKB-KW"/>
</dbReference>
<name>A0A5R9FCC7_9ACTN</name>
<protein>
    <submittedName>
        <fullName evidence="1">ATP-binding protein</fullName>
    </submittedName>
</protein>
<keyword evidence="1" id="KW-0067">ATP-binding</keyword>
<keyword evidence="2" id="KW-1185">Reference proteome</keyword>
<gene>
    <name evidence="1" type="ORF">FE633_43295</name>
</gene>
<accession>A0A5R9FCC7</accession>
<proteinExistence type="predicted"/>
<feature type="non-terminal residue" evidence="1">
    <location>
        <position position="1"/>
    </location>
</feature>
<sequence>GLRAAQPAAAGALADGPAVPAAGLLGGLPAKGLPAKGLPVNGVPLG</sequence>
<comment type="caution">
    <text evidence="1">The sequence shown here is derived from an EMBL/GenBank/DDBJ whole genome shotgun (WGS) entry which is preliminary data.</text>
</comment>
<keyword evidence="1" id="KW-0547">Nucleotide-binding</keyword>
<dbReference type="Proteomes" id="UP000305906">
    <property type="component" value="Unassembled WGS sequence"/>
</dbReference>
<evidence type="ECO:0000313" key="2">
    <source>
        <dbReference type="Proteomes" id="UP000305906"/>
    </source>
</evidence>
<evidence type="ECO:0000313" key="1">
    <source>
        <dbReference type="EMBL" id="TLS40139.1"/>
    </source>
</evidence>